<protein>
    <submittedName>
        <fullName evidence="1">Uncharacterized protein</fullName>
    </submittedName>
</protein>
<dbReference type="EMBL" id="GBXM01003582">
    <property type="protein sequence ID" value="JAI04996.1"/>
    <property type="molecule type" value="Transcribed_RNA"/>
</dbReference>
<proteinExistence type="predicted"/>
<reference evidence="1" key="1">
    <citation type="submission" date="2014-11" db="EMBL/GenBank/DDBJ databases">
        <authorList>
            <person name="Amaro Gonzalez C."/>
        </authorList>
    </citation>
    <scope>NUCLEOTIDE SEQUENCE</scope>
</reference>
<reference evidence="1" key="2">
    <citation type="journal article" date="2015" name="Fish Shellfish Immunol.">
        <title>Early steps in the European eel (Anguilla anguilla)-Vibrio vulnificus interaction in the gills: Role of the RtxA13 toxin.</title>
        <authorList>
            <person name="Callol A."/>
            <person name="Pajuelo D."/>
            <person name="Ebbesson L."/>
            <person name="Teles M."/>
            <person name="MacKenzie S."/>
            <person name="Amaro C."/>
        </authorList>
    </citation>
    <scope>NUCLEOTIDE SEQUENCE</scope>
</reference>
<name>A0A0E9XT03_ANGAN</name>
<sequence length="12" mass="1548">MFIQMVYKEKQC</sequence>
<accession>A0A0E9XT03</accession>
<evidence type="ECO:0000313" key="1">
    <source>
        <dbReference type="EMBL" id="JAI04996.1"/>
    </source>
</evidence>
<organism evidence="1">
    <name type="scientific">Anguilla anguilla</name>
    <name type="common">European freshwater eel</name>
    <name type="synonym">Muraena anguilla</name>
    <dbReference type="NCBI Taxonomy" id="7936"/>
    <lineage>
        <taxon>Eukaryota</taxon>
        <taxon>Metazoa</taxon>
        <taxon>Chordata</taxon>
        <taxon>Craniata</taxon>
        <taxon>Vertebrata</taxon>
        <taxon>Euteleostomi</taxon>
        <taxon>Actinopterygii</taxon>
        <taxon>Neopterygii</taxon>
        <taxon>Teleostei</taxon>
        <taxon>Anguilliformes</taxon>
        <taxon>Anguillidae</taxon>
        <taxon>Anguilla</taxon>
    </lineage>
</organism>